<dbReference type="SUPFAM" id="SSF161111">
    <property type="entry name" value="Cation efflux protein transmembrane domain-like"/>
    <property type="match status" value="1"/>
</dbReference>
<dbReference type="EMBL" id="AOIA01000057">
    <property type="protein sequence ID" value="ELY62536.1"/>
    <property type="molecule type" value="Genomic_DNA"/>
</dbReference>
<dbReference type="OrthoDB" id="269083at2157"/>
<evidence type="ECO:0000256" key="6">
    <source>
        <dbReference type="ARBA" id="ARBA00023065"/>
    </source>
</evidence>
<keyword evidence="5 8" id="KW-1133">Transmembrane helix</keyword>
<dbReference type="PANTHER" id="PTHR11562:SF17">
    <property type="entry name" value="RE54080P-RELATED"/>
    <property type="match status" value="1"/>
</dbReference>
<dbReference type="Proteomes" id="UP000011531">
    <property type="component" value="Unassembled WGS sequence"/>
</dbReference>
<evidence type="ECO:0000256" key="1">
    <source>
        <dbReference type="ARBA" id="ARBA00004141"/>
    </source>
</evidence>
<dbReference type="InterPro" id="IPR027470">
    <property type="entry name" value="Cation_efflux_CTD"/>
</dbReference>
<dbReference type="RefSeq" id="WP_008422115.1">
    <property type="nucleotide sequence ID" value="NZ_AOIA01000057.1"/>
</dbReference>
<dbReference type="InterPro" id="IPR036837">
    <property type="entry name" value="Cation_efflux_CTD_sf"/>
</dbReference>
<keyword evidence="7 8" id="KW-0472">Membrane</keyword>
<protein>
    <submittedName>
        <fullName evidence="11">Cation efflux system protein</fullName>
    </submittedName>
</protein>
<evidence type="ECO:0000256" key="3">
    <source>
        <dbReference type="ARBA" id="ARBA00022448"/>
    </source>
</evidence>
<keyword evidence="12" id="KW-1185">Reference proteome</keyword>
<keyword evidence="6" id="KW-0406">Ion transport</keyword>
<feature type="transmembrane region" description="Helical" evidence="8">
    <location>
        <begin position="122"/>
        <end position="142"/>
    </location>
</feature>
<dbReference type="InterPro" id="IPR002524">
    <property type="entry name" value="Cation_efflux"/>
</dbReference>
<evidence type="ECO:0000256" key="2">
    <source>
        <dbReference type="ARBA" id="ARBA00008873"/>
    </source>
</evidence>
<evidence type="ECO:0000256" key="5">
    <source>
        <dbReference type="ARBA" id="ARBA00022989"/>
    </source>
</evidence>
<dbReference type="STRING" id="1227498.C492_08070"/>
<dbReference type="InterPro" id="IPR050681">
    <property type="entry name" value="CDF/SLC30A"/>
</dbReference>
<dbReference type="InterPro" id="IPR058533">
    <property type="entry name" value="Cation_efflux_TM"/>
</dbReference>
<feature type="transmembrane region" description="Helical" evidence="8">
    <location>
        <begin position="50"/>
        <end position="70"/>
    </location>
</feature>
<proteinExistence type="inferred from homology"/>
<reference evidence="11 12" key="1">
    <citation type="journal article" date="2014" name="PLoS Genet.">
        <title>Phylogenetically driven sequencing of extremely halophilic archaea reveals strategies for static and dynamic osmo-response.</title>
        <authorList>
            <person name="Becker E.A."/>
            <person name="Seitzer P.M."/>
            <person name="Tritt A."/>
            <person name="Larsen D."/>
            <person name="Krusor M."/>
            <person name="Yao A.I."/>
            <person name="Wu D."/>
            <person name="Madern D."/>
            <person name="Eisen J.A."/>
            <person name="Darling A.E."/>
            <person name="Facciotti M.T."/>
        </authorList>
    </citation>
    <scope>NUCLEOTIDE SEQUENCE [LARGE SCALE GENOMIC DNA]</scope>
    <source>
        <strain evidence="11 12">DSM 18795</strain>
    </source>
</reference>
<feature type="transmembrane region" description="Helical" evidence="8">
    <location>
        <begin position="91"/>
        <end position="110"/>
    </location>
</feature>
<feature type="domain" description="Cation efflux protein transmembrane" evidence="9">
    <location>
        <begin position="23"/>
        <end position="209"/>
    </location>
</feature>
<evidence type="ECO:0000313" key="12">
    <source>
        <dbReference type="Proteomes" id="UP000011531"/>
    </source>
</evidence>
<dbReference type="AlphaFoldDB" id="L9XMD6"/>
<dbReference type="Pfam" id="PF16916">
    <property type="entry name" value="ZT_dimer"/>
    <property type="match status" value="1"/>
</dbReference>
<keyword evidence="3" id="KW-0813">Transport</keyword>
<comment type="caution">
    <text evidence="11">The sequence shown here is derived from an EMBL/GenBank/DDBJ whole genome shotgun (WGS) entry which is preliminary data.</text>
</comment>
<evidence type="ECO:0000256" key="4">
    <source>
        <dbReference type="ARBA" id="ARBA00022692"/>
    </source>
</evidence>
<evidence type="ECO:0000256" key="7">
    <source>
        <dbReference type="ARBA" id="ARBA00023136"/>
    </source>
</evidence>
<evidence type="ECO:0000313" key="11">
    <source>
        <dbReference type="EMBL" id="ELY62536.1"/>
    </source>
</evidence>
<feature type="transmembrane region" description="Helical" evidence="8">
    <location>
        <begin position="20"/>
        <end position="44"/>
    </location>
</feature>
<organism evidence="11 12">
    <name type="scientific">Natronococcus jeotgali DSM 18795</name>
    <dbReference type="NCBI Taxonomy" id="1227498"/>
    <lineage>
        <taxon>Archaea</taxon>
        <taxon>Methanobacteriati</taxon>
        <taxon>Methanobacteriota</taxon>
        <taxon>Stenosarchaea group</taxon>
        <taxon>Halobacteria</taxon>
        <taxon>Halobacteriales</taxon>
        <taxon>Natrialbaceae</taxon>
        <taxon>Natronococcus</taxon>
    </lineage>
</organism>
<feature type="transmembrane region" description="Helical" evidence="8">
    <location>
        <begin position="181"/>
        <end position="203"/>
    </location>
</feature>
<dbReference type="PANTHER" id="PTHR11562">
    <property type="entry name" value="CATION EFFLUX PROTEIN/ ZINC TRANSPORTER"/>
    <property type="match status" value="1"/>
</dbReference>
<dbReference type="InterPro" id="IPR027469">
    <property type="entry name" value="Cation_efflux_TMD_sf"/>
</dbReference>
<keyword evidence="4 8" id="KW-0812">Transmembrane</keyword>
<dbReference type="SUPFAM" id="SSF160240">
    <property type="entry name" value="Cation efflux protein cytoplasmic domain-like"/>
    <property type="match status" value="1"/>
</dbReference>
<feature type="transmembrane region" description="Helical" evidence="8">
    <location>
        <begin position="154"/>
        <end position="175"/>
    </location>
</feature>
<dbReference type="Pfam" id="PF01545">
    <property type="entry name" value="Cation_efflux"/>
    <property type="match status" value="1"/>
</dbReference>
<evidence type="ECO:0000259" key="10">
    <source>
        <dbReference type="Pfam" id="PF16916"/>
    </source>
</evidence>
<dbReference type="NCBIfam" id="TIGR01297">
    <property type="entry name" value="CDF"/>
    <property type="match status" value="1"/>
</dbReference>
<gene>
    <name evidence="11" type="ORF">C492_08070</name>
</gene>
<name>L9XMD6_9EURY</name>
<dbReference type="GO" id="GO:0005886">
    <property type="term" value="C:plasma membrane"/>
    <property type="evidence" value="ECO:0007669"/>
    <property type="project" value="TreeGrafter"/>
</dbReference>
<evidence type="ECO:0000259" key="9">
    <source>
        <dbReference type="Pfam" id="PF01545"/>
    </source>
</evidence>
<sequence length="297" mass="32462">MATHEHSTESRFGDQSVRKLGLVAAINFVGFVIELTGGLVFGSVALLGDAFHMLFDSLAYIIALGATVIARRSNPGGRWSYGLHRIEPFSAFLNGVLLIPMVLYLVYESYQRYLSPVEIDTTMTLILATGGLLINVASVYILQGRKMSLNERGAFYHLLGDAGASIAVIVSMLVIRFTDVYLVDPATAVIIAGLIIWSAVILLRESGAIFFQQSPIEPEEVQPFIEALDGVETVEDLHIWALSSQIAVASVYVTDSTATLNERDALVTQIHDLLKSEFDITHATVEIVAQQHEHTLT</sequence>
<comment type="subcellular location">
    <subcellularLocation>
        <location evidence="1">Membrane</location>
        <topology evidence="1">Multi-pass membrane protein</topology>
    </subcellularLocation>
</comment>
<dbReference type="Gene3D" id="1.20.1510.10">
    <property type="entry name" value="Cation efflux protein transmembrane domain"/>
    <property type="match status" value="1"/>
</dbReference>
<dbReference type="GO" id="GO:0005385">
    <property type="term" value="F:zinc ion transmembrane transporter activity"/>
    <property type="evidence" value="ECO:0007669"/>
    <property type="project" value="TreeGrafter"/>
</dbReference>
<evidence type="ECO:0000256" key="8">
    <source>
        <dbReference type="SAM" id="Phobius"/>
    </source>
</evidence>
<comment type="similarity">
    <text evidence="2">Belongs to the cation diffusion facilitator (CDF) transporter (TC 2.A.4) family. SLC30A subfamily.</text>
</comment>
<accession>L9XMD6</accession>
<feature type="domain" description="Cation efflux protein cytoplasmic" evidence="10">
    <location>
        <begin position="217"/>
        <end position="287"/>
    </location>
</feature>